<dbReference type="InterPro" id="IPR001261">
    <property type="entry name" value="ArgE/DapE_CS"/>
</dbReference>
<dbReference type="KEGG" id="alus:STSP2_00794"/>
<dbReference type="STRING" id="1936003.STSP2_00794"/>
<keyword evidence="8" id="KW-1185">Reference proteome</keyword>
<dbReference type="Gene3D" id="3.30.70.360">
    <property type="match status" value="1"/>
</dbReference>
<dbReference type="SUPFAM" id="SSF53187">
    <property type="entry name" value="Zn-dependent exopeptidases"/>
    <property type="match status" value="1"/>
</dbReference>
<proteinExistence type="inferred from homology"/>
<comment type="cofactor">
    <cofactor evidence="1">
        <name>Zn(2+)</name>
        <dbReference type="ChEBI" id="CHEBI:29105"/>
    </cofactor>
</comment>
<gene>
    <name evidence="7" type="primary">argE</name>
    <name evidence="7" type="ORF">STSP2_00794</name>
</gene>
<comment type="similarity">
    <text evidence="2">Belongs to the peptidase M20A family.</text>
</comment>
<dbReference type="GO" id="GO:0046872">
    <property type="term" value="F:metal ion binding"/>
    <property type="evidence" value="ECO:0007669"/>
    <property type="project" value="UniProtKB-KW"/>
</dbReference>
<organism evidence="7 8">
    <name type="scientific">Anaerohalosphaera lusitana</name>
    <dbReference type="NCBI Taxonomy" id="1936003"/>
    <lineage>
        <taxon>Bacteria</taxon>
        <taxon>Pseudomonadati</taxon>
        <taxon>Planctomycetota</taxon>
        <taxon>Phycisphaerae</taxon>
        <taxon>Sedimentisphaerales</taxon>
        <taxon>Anaerohalosphaeraceae</taxon>
        <taxon>Anaerohalosphaera</taxon>
    </lineage>
</organism>
<dbReference type="RefSeq" id="WP_146660003.1">
    <property type="nucleotide sequence ID" value="NZ_CP019791.1"/>
</dbReference>
<accession>A0A1U9NJF2</accession>
<evidence type="ECO:0000256" key="1">
    <source>
        <dbReference type="ARBA" id="ARBA00001947"/>
    </source>
</evidence>
<dbReference type="EC" id="3.5.1.16" evidence="7"/>
<evidence type="ECO:0000313" key="7">
    <source>
        <dbReference type="EMBL" id="AQT67646.1"/>
    </source>
</evidence>
<dbReference type="InterPro" id="IPR050072">
    <property type="entry name" value="Peptidase_M20A"/>
</dbReference>
<evidence type="ECO:0000313" key="8">
    <source>
        <dbReference type="Proteomes" id="UP000189674"/>
    </source>
</evidence>
<evidence type="ECO:0000256" key="3">
    <source>
        <dbReference type="ARBA" id="ARBA00022723"/>
    </source>
</evidence>
<keyword evidence="5" id="KW-0862">Zinc</keyword>
<feature type="domain" description="Peptidase M20 dimerisation" evidence="6">
    <location>
        <begin position="169"/>
        <end position="265"/>
    </location>
</feature>
<name>A0A1U9NJF2_9BACT</name>
<dbReference type="Pfam" id="PF01546">
    <property type="entry name" value="Peptidase_M20"/>
    <property type="match status" value="1"/>
</dbReference>
<evidence type="ECO:0000259" key="6">
    <source>
        <dbReference type="Pfam" id="PF07687"/>
    </source>
</evidence>
<dbReference type="InterPro" id="IPR036264">
    <property type="entry name" value="Bact_exopeptidase_dim_dom"/>
</dbReference>
<dbReference type="PANTHER" id="PTHR43808:SF8">
    <property type="entry name" value="PEPTIDASE M20 DIMERISATION DOMAIN-CONTAINING PROTEIN"/>
    <property type="match status" value="1"/>
</dbReference>
<dbReference type="Pfam" id="PF07687">
    <property type="entry name" value="M20_dimer"/>
    <property type="match status" value="1"/>
</dbReference>
<dbReference type="GO" id="GO:0008777">
    <property type="term" value="F:acetylornithine deacetylase activity"/>
    <property type="evidence" value="ECO:0007669"/>
    <property type="project" value="UniProtKB-EC"/>
</dbReference>
<sequence length="367" mass="39980">MSEGKVQIQADRLKELMRDMVDIYSPSGKEGEIGEYLAGYLLDKGLPVTLREVSEGRRNVEVVFSDKRPEIAFIGHIDTVPAYDIENYEFDEEDGLIYGLGTADMKGGCAAMVEAFVAAVEAGMKPERAGLFLVVGEEETSDGTAALLEARSFPWAIIGEPTNLVPCLAHYGYMEMLVRVFGTRRHAATAGREYNAIFSTLRMLLRLGGIIEAEHPEAILNIRDIHSSEAGFAVPGSCEAWVDLHIPPAANPKQFASELEKIVRESLTGGSVTDYEIDFPLLAKGSRASGAGLVPEVLEKAYAGEGMEWHPGAFKSHSDANLLCEAQCETVIIGPGQLEKAHTRDESISFEQVEKAARIYGGVLERL</sequence>
<dbReference type="Gene3D" id="3.40.630.10">
    <property type="entry name" value="Zn peptidases"/>
    <property type="match status" value="1"/>
</dbReference>
<dbReference type="InterPro" id="IPR002933">
    <property type="entry name" value="Peptidase_M20"/>
</dbReference>
<dbReference type="Proteomes" id="UP000189674">
    <property type="component" value="Chromosome"/>
</dbReference>
<evidence type="ECO:0000256" key="2">
    <source>
        <dbReference type="ARBA" id="ARBA00006247"/>
    </source>
</evidence>
<dbReference type="EMBL" id="CP019791">
    <property type="protein sequence ID" value="AQT67646.1"/>
    <property type="molecule type" value="Genomic_DNA"/>
</dbReference>
<dbReference type="AlphaFoldDB" id="A0A1U9NJF2"/>
<dbReference type="SUPFAM" id="SSF55031">
    <property type="entry name" value="Bacterial exopeptidase dimerisation domain"/>
    <property type="match status" value="1"/>
</dbReference>
<keyword evidence="3" id="KW-0479">Metal-binding</keyword>
<evidence type="ECO:0000256" key="5">
    <source>
        <dbReference type="ARBA" id="ARBA00022833"/>
    </source>
</evidence>
<protein>
    <submittedName>
        <fullName evidence="7">Acetylornithine deacetylase</fullName>
        <ecNumber evidence="7">3.5.1.16</ecNumber>
    </submittedName>
</protein>
<keyword evidence="4 7" id="KW-0378">Hydrolase</keyword>
<reference evidence="8" key="1">
    <citation type="submission" date="2017-02" db="EMBL/GenBank/DDBJ databases">
        <title>Comparative genomics and description of representatives of a novel lineage of planctomycetes thriving in anoxic sediments.</title>
        <authorList>
            <person name="Spring S."/>
            <person name="Bunk B."/>
            <person name="Sproer C."/>
        </authorList>
    </citation>
    <scope>NUCLEOTIDE SEQUENCE [LARGE SCALE GENOMIC DNA]</scope>
    <source>
        <strain evidence="8">ST-NAGAB-D1</strain>
    </source>
</reference>
<dbReference type="InterPro" id="IPR011650">
    <property type="entry name" value="Peptidase_M20_dimer"/>
</dbReference>
<evidence type="ECO:0000256" key="4">
    <source>
        <dbReference type="ARBA" id="ARBA00022801"/>
    </source>
</evidence>
<dbReference type="PANTHER" id="PTHR43808">
    <property type="entry name" value="ACETYLORNITHINE DEACETYLASE"/>
    <property type="match status" value="1"/>
</dbReference>
<dbReference type="PROSITE" id="PS00758">
    <property type="entry name" value="ARGE_DAPE_CPG2_1"/>
    <property type="match status" value="1"/>
</dbReference>
<dbReference type="OrthoDB" id="9792335at2"/>